<evidence type="ECO:0000256" key="1">
    <source>
        <dbReference type="ARBA" id="ARBA00022630"/>
    </source>
</evidence>
<reference evidence="5" key="1">
    <citation type="submission" date="2022-11" db="EMBL/GenBank/DDBJ databases">
        <title>Centuries of genome instability and evolution in soft-shell clam transmissible cancer (bioRxiv).</title>
        <authorList>
            <person name="Hart S.F.M."/>
            <person name="Yonemitsu M.A."/>
            <person name="Giersch R.M."/>
            <person name="Beal B.F."/>
            <person name="Arriagada G."/>
            <person name="Davis B.W."/>
            <person name="Ostrander E.A."/>
            <person name="Goff S.P."/>
            <person name="Metzger M.J."/>
        </authorList>
    </citation>
    <scope>NUCLEOTIDE SEQUENCE</scope>
    <source>
        <strain evidence="5">MELC-2E11</strain>
        <tissue evidence="5">Siphon/mantle</tissue>
    </source>
</reference>
<keyword evidence="1 4" id="KW-0285">Flavoprotein</keyword>
<sequence length="192" mass="21680">MVEKFEGNTAFFKDGASAQVDTVIFATGYQSLFPLLDEKLAISKETSFYSEKIYKATLRIGVANHKFLFDNVAAWIAKYIMNLIPDEPKSIADMESHSKKLVKRGNELKEFVSIATFQKDIMLELAADAGCQTTALELIQAFEVWKKYRTDANCVTNGRHGQFRSSVTGNLGHDIPPYISIFDDSLETWLQY</sequence>
<dbReference type="Pfam" id="PF00743">
    <property type="entry name" value="FMO-like"/>
    <property type="match status" value="1"/>
</dbReference>
<evidence type="ECO:0000256" key="2">
    <source>
        <dbReference type="ARBA" id="ARBA00022827"/>
    </source>
</evidence>
<proteinExistence type="inferred from homology"/>
<keyword evidence="4" id="KW-0503">Monooxygenase</keyword>
<protein>
    <recommendedName>
        <fullName evidence="4">Flavin-containing monooxygenase</fullName>
        <ecNumber evidence="4">1.-.-.-</ecNumber>
    </recommendedName>
</protein>
<dbReference type="InterPro" id="IPR020946">
    <property type="entry name" value="Flavin_mOase-like"/>
</dbReference>
<dbReference type="EC" id="1.-.-.-" evidence="4"/>
<dbReference type="InterPro" id="IPR036188">
    <property type="entry name" value="FAD/NAD-bd_sf"/>
</dbReference>
<comment type="similarity">
    <text evidence="4">Belongs to the FMO family.</text>
</comment>
<dbReference type="Proteomes" id="UP001164746">
    <property type="component" value="Chromosome 11"/>
</dbReference>
<keyword evidence="2 4" id="KW-0274">FAD</keyword>
<comment type="cofactor">
    <cofactor evidence="4">
        <name>FAD</name>
        <dbReference type="ChEBI" id="CHEBI:57692"/>
    </cofactor>
</comment>
<name>A0ABY7FCJ7_MYAAR</name>
<keyword evidence="3 4" id="KW-0560">Oxidoreductase</keyword>
<organism evidence="5 6">
    <name type="scientific">Mya arenaria</name>
    <name type="common">Soft-shell clam</name>
    <dbReference type="NCBI Taxonomy" id="6604"/>
    <lineage>
        <taxon>Eukaryota</taxon>
        <taxon>Metazoa</taxon>
        <taxon>Spiralia</taxon>
        <taxon>Lophotrochozoa</taxon>
        <taxon>Mollusca</taxon>
        <taxon>Bivalvia</taxon>
        <taxon>Autobranchia</taxon>
        <taxon>Heteroconchia</taxon>
        <taxon>Euheterodonta</taxon>
        <taxon>Imparidentia</taxon>
        <taxon>Neoheterodontei</taxon>
        <taxon>Myida</taxon>
        <taxon>Myoidea</taxon>
        <taxon>Myidae</taxon>
        <taxon>Mya</taxon>
    </lineage>
</organism>
<evidence type="ECO:0000256" key="4">
    <source>
        <dbReference type="RuleBase" id="RU361177"/>
    </source>
</evidence>
<evidence type="ECO:0000313" key="6">
    <source>
        <dbReference type="Proteomes" id="UP001164746"/>
    </source>
</evidence>
<evidence type="ECO:0000313" key="5">
    <source>
        <dbReference type="EMBL" id="WAR18529.1"/>
    </source>
</evidence>
<keyword evidence="6" id="KW-1185">Reference proteome</keyword>
<gene>
    <name evidence="5" type="ORF">MAR_000367</name>
</gene>
<dbReference type="Gene3D" id="3.50.50.60">
    <property type="entry name" value="FAD/NAD(P)-binding domain"/>
    <property type="match status" value="2"/>
</dbReference>
<evidence type="ECO:0000256" key="3">
    <source>
        <dbReference type="ARBA" id="ARBA00023002"/>
    </source>
</evidence>
<dbReference type="EMBL" id="CP111022">
    <property type="protein sequence ID" value="WAR18529.1"/>
    <property type="molecule type" value="Genomic_DNA"/>
</dbReference>
<accession>A0ABY7FCJ7</accession>